<dbReference type="EMBL" id="BAABFL010000371">
    <property type="protein sequence ID" value="GAA4650180.1"/>
    <property type="molecule type" value="Genomic_DNA"/>
</dbReference>
<evidence type="ECO:0000313" key="2">
    <source>
        <dbReference type="Proteomes" id="UP001500604"/>
    </source>
</evidence>
<accession>A0ABP8V515</accession>
<evidence type="ECO:0000313" key="1">
    <source>
        <dbReference type="EMBL" id="GAA4650180.1"/>
    </source>
</evidence>
<comment type="caution">
    <text evidence="1">The sequence shown here is derived from an EMBL/GenBank/DDBJ whole genome shotgun (WGS) entry which is preliminary data.</text>
</comment>
<proteinExistence type="predicted"/>
<dbReference type="Proteomes" id="UP001500604">
    <property type="component" value="Unassembled WGS sequence"/>
</dbReference>
<gene>
    <name evidence="1" type="ORF">GCM10023116_24630</name>
</gene>
<dbReference type="RefSeq" id="WP_345196285.1">
    <property type="nucleotide sequence ID" value="NZ_BAABFL010000371.1"/>
</dbReference>
<sequence length="155" mass="16980">MTSTNDNRAALADAIADKLSEIPQICEQRRYPDNDATGNVTGNDERLAKLLLGQKTFDSGLLSIRSDLAELKNTMLQHHSEGIEALADATLFKLSLQELKTCLLTLKYEVTDRSDNLTSTIENLTKTVATLSSQVEAIQQAILSNQTAILSKKDT</sequence>
<protein>
    <submittedName>
        <fullName evidence="1">Uncharacterized protein</fullName>
    </submittedName>
</protein>
<name>A0ABP8V515_9GAMM</name>
<organism evidence="1 2">
    <name type="scientific">Kistimonas scapharcae</name>
    <dbReference type="NCBI Taxonomy" id="1036133"/>
    <lineage>
        <taxon>Bacteria</taxon>
        <taxon>Pseudomonadati</taxon>
        <taxon>Pseudomonadota</taxon>
        <taxon>Gammaproteobacteria</taxon>
        <taxon>Oceanospirillales</taxon>
        <taxon>Endozoicomonadaceae</taxon>
        <taxon>Kistimonas</taxon>
    </lineage>
</organism>
<keyword evidence="2" id="KW-1185">Reference proteome</keyword>
<reference evidence="2" key="1">
    <citation type="journal article" date="2019" name="Int. J. Syst. Evol. Microbiol.">
        <title>The Global Catalogue of Microorganisms (GCM) 10K type strain sequencing project: providing services to taxonomists for standard genome sequencing and annotation.</title>
        <authorList>
            <consortium name="The Broad Institute Genomics Platform"/>
            <consortium name="The Broad Institute Genome Sequencing Center for Infectious Disease"/>
            <person name="Wu L."/>
            <person name="Ma J."/>
        </authorList>
    </citation>
    <scope>NUCLEOTIDE SEQUENCE [LARGE SCALE GENOMIC DNA]</scope>
    <source>
        <strain evidence="2">JCM 17805</strain>
    </source>
</reference>